<proteinExistence type="predicted"/>
<evidence type="ECO:0000313" key="1">
    <source>
        <dbReference type="EMBL" id="EPC68909.1"/>
    </source>
</evidence>
<reference evidence="1 2" key="1">
    <citation type="journal article" date="2013" name="PLoS ONE">
        <title>Lactobacillus paracasei comparative genomics: towards species pan-genome definition and exploitation of diversity.</title>
        <authorList>
            <person name="Smokvina T."/>
            <person name="Wels M."/>
            <person name="Polka J."/>
            <person name="Chervaux C."/>
            <person name="Brisse S."/>
            <person name="Boekhorst J."/>
            <person name="van Hylckama Vlieg J.E."/>
            <person name="Siezen R.J."/>
        </authorList>
    </citation>
    <scope>NUCLEOTIDE SEQUENCE [LARGE SCALE GENOMIC DNA]</scope>
    <source>
        <strain evidence="1 2">Lpp126</strain>
    </source>
</reference>
<gene>
    <name evidence="1" type="ORF">Lpp126_18627</name>
</gene>
<dbReference type="EMBL" id="ANKC01001325">
    <property type="protein sequence ID" value="EPC68909.1"/>
    <property type="molecule type" value="Genomic_DNA"/>
</dbReference>
<dbReference type="Proteomes" id="UP000014243">
    <property type="component" value="Unassembled WGS sequence"/>
</dbReference>
<evidence type="ECO:0000313" key="2">
    <source>
        <dbReference type="Proteomes" id="UP000014243"/>
    </source>
</evidence>
<dbReference type="AlphaFoldDB" id="S2QUP5"/>
<organism evidence="1 2">
    <name type="scientific">Lacticaseibacillus paracasei subsp. paracasei Lpp126</name>
    <dbReference type="NCBI Taxonomy" id="1256206"/>
    <lineage>
        <taxon>Bacteria</taxon>
        <taxon>Bacillati</taxon>
        <taxon>Bacillota</taxon>
        <taxon>Bacilli</taxon>
        <taxon>Lactobacillales</taxon>
        <taxon>Lactobacillaceae</taxon>
        <taxon>Lacticaseibacillus</taxon>
    </lineage>
</organism>
<accession>S2QUP5</accession>
<sequence>MTIYDQHMHTLYSFDSEAQLRDYLTQTKAPVVTTE</sequence>
<protein>
    <recommendedName>
        <fullName evidence="3">Hydrolase</fullName>
    </recommendedName>
</protein>
<evidence type="ECO:0008006" key="3">
    <source>
        <dbReference type="Google" id="ProtNLM"/>
    </source>
</evidence>
<name>S2QUP5_LACPA</name>
<comment type="caution">
    <text evidence="1">The sequence shown here is derived from an EMBL/GenBank/DDBJ whole genome shotgun (WGS) entry which is preliminary data.</text>
</comment>
<feature type="non-terminal residue" evidence="1">
    <location>
        <position position="35"/>
    </location>
</feature>